<name>A0ABS0E094_9GAMM</name>
<dbReference type="PANTHER" id="PTHR34982:SF1">
    <property type="entry name" value="FLAGELLAR ASSEMBLY PROTEIN FLIH"/>
    <property type="match status" value="1"/>
</dbReference>
<comment type="similarity">
    <text evidence="3">Belongs to the FliH family.</text>
</comment>
<reference evidence="11 12" key="1">
    <citation type="submission" date="2020-11" db="EMBL/GenBank/DDBJ databases">
        <title>Taxonomic investigation of Rahnella strains.</title>
        <authorList>
            <person name="Lee S.D."/>
        </authorList>
    </citation>
    <scope>NUCLEOTIDE SEQUENCE [LARGE SCALE GENOMIC DNA]</scope>
    <source>
        <strain evidence="11 12">SAP-17</strain>
    </source>
</reference>
<dbReference type="PRINTS" id="PR01003">
    <property type="entry name" value="FLGFLIH"/>
</dbReference>
<evidence type="ECO:0000256" key="8">
    <source>
        <dbReference type="ARBA" id="ARBA00022927"/>
    </source>
</evidence>
<evidence type="ECO:0000256" key="4">
    <source>
        <dbReference type="ARBA" id="ARBA00016507"/>
    </source>
</evidence>
<keyword evidence="11" id="KW-0282">Flagellum</keyword>
<keyword evidence="11" id="KW-0969">Cilium</keyword>
<evidence type="ECO:0000256" key="7">
    <source>
        <dbReference type="ARBA" id="ARBA00022795"/>
    </source>
</evidence>
<keyword evidence="11" id="KW-0966">Cell projection</keyword>
<dbReference type="InterPro" id="IPR051472">
    <property type="entry name" value="T3SS_Stator/FliH"/>
</dbReference>
<dbReference type="Pfam" id="PF02108">
    <property type="entry name" value="FliH"/>
    <property type="match status" value="1"/>
</dbReference>
<accession>A0ABS0E094</accession>
<comment type="function">
    <text evidence="1">Needed for flagellar regrowth and assembly.</text>
</comment>
<keyword evidence="8" id="KW-0653">Protein transport</keyword>
<dbReference type="EMBL" id="JADOBI010000002">
    <property type="protein sequence ID" value="MBF7978481.1"/>
    <property type="molecule type" value="Genomic_DNA"/>
</dbReference>
<evidence type="ECO:0000259" key="10">
    <source>
        <dbReference type="Pfam" id="PF02108"/>
    </source>
</evidence>
<sequence>MTLKRNTIPRHGVVRVHTFPPLRKNRHGEMAHGGASLDPAEYQQQLMNGFQEGLNNGYEQGLEQGREEGYQAGHQQGYDAGLQKGRSEGKIAGRHLFEQASQPFAGLSQQLQQVLDEHEQRRRTELLQLVEKVTRQVIRCELALQPTQLLALVDEALSSLPEAPSRLKVSLNPLEFARISEAEPQKVAEWGMVADESLEPGECRVETDTSDMDVGCSHRLDQCMDVLTQTLTATENADE</sequence>
<evidence type="ECO:0000313" key="12">
    <source>
        <dbReference type="Proteomes" id="UP000636811"/>
    </source>
</evidence>
<comment type="caution">
    <text evidence="11">The sequence shown here is derived from an EMBL/GenBank/DDBJ whole genome shotgun (WGS) entry which is preliminary data.</text>
</comment>
<keyword evidence="12" id="KW-1185">Reference proteome</keyword>
<dbReference type="InterPro" id="IPR000563">
    <property type="entry name" value="Flag_FliH"/>
</dbReference>
<keyword evidence="6" id="KW-0963">Cytoplasm</keyword>
<evidence type="ECO:0000256" key="1">
    <source>
        <dbReference type="ARBA" id="ARBA00003041"/>
    </source>
</evidence>
<keyword evidence="5" id="KW-0813">Transport</keyword>
<evidence type="ECO:0000313" key="11">
    <source>
        <dbReference type="EMBL" id="MBF7978481.1"/>
    </source>
</evidence>
<dbReference type="NCBIfam" id="NF009925">
    <property type="entry name" value="PRK13386.1"/>
    <property type="match status" value="1"/>
</dbReference>
<dbReference type="RefSeq" id="WP_195813040.1">
    <property type="nucleotide sequence ID" value="NZ_JADOBI010000002.1"/>
</dbReference>
<evidence type="ECO:0000256" key="2">
    <source>
        <dbReference type="ARBA" id="ARBA00004496"/>
    </source>
</evidence>
<gene>
    <name evidence="11" type="ORF">IV433_03550</name>
</gene>
<keyword evidence="9" id="KW-1006">Bacterial flagellum protein export</keyword>
<comment type="subcellular location">
    <subcellularLocation>
        <location evidence="2">Cytoplasm</location>
    </subcellularLocation>
</comment>
<evidence type="ECO:0000256" key="5">
    <source>
        <dbReference type="ARBA" id="ARBA00022448"/>
    </source>
</evidence>
<dbReference type="Proteomes" id="UP000636811">
    <property type="component" value="Unassembled WGS sequence"/>
</dbReference>
<dbReference type="InterPro" id="IPR018035">
    <property type="entry name" value="Flagellar_FliH/T3SS_HrpE"/>
</dbReference>
<evidence type="ECO:0000256" key="6">
    <source>
        <dbReference type="ARBA" id="ARBA00022490"/>
    </source>
</evidence>
<keyword evidence="7" id="KW-1005">Bacterial flagellum biogenesis</keyword>
<evidence type="ECO:0000256" key="3">
    <source>
        <dbReference type="ARBA" id="ARBA00006602"/>
    </source>
</evidence>
<organism evidence="11 12">
    <name type="scientific">Rahnella laticis</name>
    <dbReference type="NCBI Taxonomy" id="2787622"/>
    <lineage>
        <taxon>Bacteria</taxon>
        <taxon>Pseudomonadati</taxon>
        <taxon>Pseudomonadota</taxon>
        <taxon>Gammaproteobacteria</taxon>
        <taxon>Enterobacterales</taxon>
        <taxon>Yersiniaceae</taxon>
        <taxon>Rahnella</taxon>
    </lineage>
</organism>
<evidence type="ECO:0000256" key="9">
    <source>
        <dbReference type="ARBA" id="ARBA00023225"/>
    </source>
</evidence>
<dbReference type="PANTHER" id="PTHR34982">
    <property type="entry name" value="YOP PROTEINS TRANSLOCATION PROTEIN L"/>
    <property type="match status" value="1"/>
</dbReference>
<feature type="domain" description="Flagellar assembly protein FliH/Type III secretion system HrpE" evidence="10">
    <location>
        <begin position="99"/>
        <end position="223"/>
    </location>
</feature>
<proteinExistence type="inferred from homology"/>
<protein>
    <recommendedName>
        <fullName evidence="4">Flagellar assembly protein FliH</fullName>
    </recommendedName>
</protein>